<keyword evidence="8" id="KW-0808">Transferase</keyword>
<dbReference type="InterPro" id="IPR006311">
    <property type="entry name" value="TAT_signal"/>
</dbReference>
<dbReference type="PROSITE" id="PS51257">
    <property type="entry name" value="PROKAR_LIPOPROTEIN"/>
    <property type="match status" value="1"/>
</dbReference>
<dbReference type="InterPro" id="IPR020578">
    <property type="entry name" value="Aminotrans_V_PyrdxlP_BS"/>
</dbReference>
<organism evidence="8 9">
    <name type="scientific">Jiangella anatolica</name>
    <dbReference type="NCBI Taxonomy" id="2670374"/>
    <lineage>
        <taxon>Bacteria</taxon>
        <taxon>Bacillati</taxon>
        <taxon>Actinomycetota</taxon>
        <taxon>Actinomycetes</taxon>
        <taxon>Jiangellales</taxon>
        <taxon>Jiangellaceae</taxon>
        <taxon>Jiangella</taxon>
    </lineage>
</organism>
<dbReference type="AlphaFoldDB" id="A0A2W2CLS0"/>
<dbReference type="InterPro" id="IPR000192">
    <property type="entry name" value="Aminotrans_V_dom"/>
</dbReference>
<comment type="similarity">
    <text evidence="2">Belongs to the class-V pyridoxal-phosphate-dependent aminotransferase family. Csd subfamily.</text>
</comment>
<dbReference type="Proteomes" id="UP000248764">
    <property type="component" value="Unassembled WGS sequence"/>
</dbReference>
<comment type="caution">
    <text evidence="8">The sequence shown here is derived from an EMBL/GenBank/DDBJ whole genome shotgun (WGS) entry which is preliminary data.</text>
</comment>
<dbReference type="GO" id="GO:0031071">
    <property type="term" value="F:cysteine desulfurase activity"/>
    <property type="evidence" value="ECO:0007669"/>
    <property type="project" value="UniProtKB-EC"/>
</dbReference>
<evidence type="ECO:0000313" key="9">
    <source>
        <dbReference type="Proteomes" id="UP000248764"/>
    </source>
</evidence>
<feature type="domain" description="Aminotransferase class V" evidence="7">
    <location>
        <begin position="108"/>
        <end position="411"/>
    </location>
</feature>
<proteinExistence type="inferred from homology"/>
<evidence type="ECO:0000313" key="8">
    <source>
        <dbReference type="EMBL" id="PZF81143.1"/>
    </source>
</evidence>
<sequence>MADARPRRRSVLAAGALAAGAPALLTGCSSDGDDEPAAATSPPRLDEVDLSDWEVVRAQFPLDPELAHYAAYVLAAHPAPVRAAIERWREALDADPAAALADEMARDDEVRTAAAGYLGVDPAEIALTGSTTMGLGLVYHGLALRPGDHLLTSTHDFYATHEALRLAAARAGAEVERVPLYDDPAASATEEIAGRVAAAIRPRTRVVALTWVHSSTGVKLPVRAIADVVAAANAGRAQEDRAILVLDAIHGLGADAATPGDLGCDVLVSGTHKWLFGPRGTGLVWASAAAGAGIAPTIPSFTAPSFVNWLDGGDRPSPFGVGNTPGGYQAFEHRWAAAEAFAFHRAIGPDRVAARTEELATRLKDGLAEVAGVRLVTPRDPGLSAGLVCVEVARQDPFTVVEQLRDQRIVASVTPYSDAYVRFGASIVTTPEQVDAAVEAVAGLSG</sequence>
<dbReference type="SUPFAM" id="SSF53383">
    <property type="entry name" value="PLP-dependent transferases"/>
    <property type="match status" value="1"/>
</dbReference>
<dbReference type="PROSITE" id="PS51318">
    <property type="entry name" value="TAT"/>
    <property type="match status" value="1"/>
</dbReference>
<dbReference type="InterPro" id="IPR015421">
    <property type="entry name" value="PyrdxlP-dep_Trfase_major"/>
</dbReference>
<dbReference type="InterPro" id="IPR015422">
    <property type="entry name" value="PyrdxlP-dep_Trfase_small"/>
</dbReference>
<comment type="cofactor">
    <cofactor evidence="1 5">
        <name>pyridoxal 5'-phosphate</name>
        <dbReference type="ChEBI" id="CHEBI:597326"/>
    </cofactor>
</comment>
<keyword evidence="3" id="KW-0663">Pyridoxal phosphate</keyword>
<keyword evidence="9" id="KW-1185">Reference proteome</keyword>
<accession>A0A2W2CLS0</accession>
<evidence type="ECO:0000256" key="6">
    <source>
        <dbReference type="SAM" id="MobiDB-lite"/>
    </source>
</evidence>
<evidence type="ECO:0000256" key="3">
    <source>
        <dbReference type="ARBA" id="ARBA00022898"/>
    </source>
</evidence>
<dbReference type="RefSeq" id="WP_111256889.1">
    <property type="nucleotide sequence ID" value="NZ_POTW01000065.1"/>
</dbReference>
<dbReference type="Gene3D" id="3.40.640.10">
    <property type="entry name" value="Type I PLP-dependent aspartate aminotransferase-like (Major domain)"/>
    <property type="match status" value="1"/>
</dbReference>
<dbReference type="PANTHER" id="PTHR43586">
    <property type="entry name" value="CYSTEINE DESULFURASE"/>
    <property type="match status" value="1"/>
</dbReference>
<keyword evidence="8" id="KW-0032">Aminotransferase</keyword>
<dbReference type="PANTHER" id="PTHR43586:SF8">
    <property type="entry name" value="CYSTEINE DESULFURASE 1, CHLOROPLASTIC"/>
    <property type="match status" value="1"/>
</dbReference>
<feature type="region of interest" description="Disordered" evidence="6">
    <location>
        <begin position="24"/>
        <end position="44"/>
    </location>
</feature>
<evidence type="ECO:0000256" key="1">
    <source>
        <dbReference type="ARBA" id="ARBA00001933"/>
    </source>
</evidence>
<reference evidence="8 9" key="1">
    <citation type="submission" date="2018-01" db="EMBL/GenBank/DDBJ databases">
        <title>Draft genome sequence of Jiangella sp. GTF31.</title>
        <authorList>
            <person name="Sahin N."/>
            <person name="Ay H."/>
            <person name="Saygin H."/>
        </authorList>
    </citation>
    <scope>NUCLEOTIDE SEQUENCE [LARGE SCALE GENOMIC DNA]</scope>
    <source>
        <strain evidence="8 9">GTF31</strain>
    </source>
</reference>
<evidence type="ECO:0000259" key="7">
    <source>
        <dbReference type="Pfam" id="PF00266"/>
    </source>
</evidence>
<dbReference type="PROSITE" id="PS00595">
    <property type="entry name" value="AA_TRANSFER_CLASS_5"/>
    <property type="match status" value="1"/>
</dbReference>
<evidence type="ECO:0000256" key="2">
    <source>
        <dbReference type="ARBA" id="ARBA00010447"/>
    </source>
</evidence>
<evidence type="ECO:0000256" key="4">
    <source>
        <dbReference type="ARBA" id="ARBA00050776"/>
    </source>
</evidence>
<dbReference type="GO" id="GO:0008483">
    <property type="term" value="F:transaminase activity"/>
    <property type="evidence" value="ECO:0007669"/>
    <property type="project" value="UniProtKB-KW"/>
</dbReference>
<evidence type="ECO:0000256" key="5">
    <source>
        <dbReference type="RuleBase" id="RU004504"/>
    </source>
</evidence>
<dbReference type="InterPro" id="IPR015424">
    <property type="entry name" value="PyrdxlP-dep_Trfase"/>
</dbReference>
<comment type="catalytic activity">
    <reaction evidence="4">
        <text>(sulfur carrier)-H + L-cysteine = (sulfur carrier)-SH + L-alanine</text>
        <dbReference type="Rhea" id="RHEA:43892"/>
        <dbReference type="Rhea" id="RHEA-COMP:14737"/>
        <dbReference type="Rhea" id="RHEA-COMP:14739"/>
        <dbReference type="ChEBI" id="CHEBI:29917"/>
        <dbReference type="ChEBI" id="CHEBI:35235"/>
        <dbReference type="ChEBI" id="CHEBI:57972"/>
        <dbReference type="ChEBI" id="CHEBI:64428"/>
        <dbReference type="EC" id="2.8.1.7"/>
    </reaction>
</comment>
<gene>
    <name evidence="8" type="ORF">C1I92_22480</name>
</gene>
<dbReference type="Gene3D" id="3.90.1150.10">
    <property type="entry name" value="Aspartate Aminotransferase, domain 1"/>
    <property type="match status" value="1"/>
</dbReference>
<dbReference type="EMBL" id="POTW01000065">
    <property type="protein sequence ID" value="PZF81143.1"/>
    <property type="molecule type" value="Genomic_DNA"/>
</dbReference>
<dbReference type="Pfam" id="PF00266">
    <property type="entry name" value="Aminotran_5"/>
    <property type="match status" value="1"/>
</dbReference>
<protein>
    <submittedName>
        <fullName evidence="8">Aminotransferase</fullName>
    </submittedName>
</protein>
<name>A0A2W2CLS0_9ACTN</name>